<proteinExistence type="predicted"/>
<gene>
    <name evidence="1" type="ORF">GSM42_14100</name>
</gene>
<dbReference type="RefSeq" id="WP_160802170.1">
    <property type="nucleotide sequence ID" value="NZ_WUUL01000009.1"/>
</dbReference>
<reference evidence="1 2" key="1">
    <citation type="submission" date="2019-12" db="EMBL/GenBank/DDBJ databases">
        <title>Whole-genome analyses of novel actinobacteria.</title>
        <authorList>
            <person name="Sahin N."/>
            <person name="Saygin H."/>
        </authorList>
    </citation>
    <scope>NUCLEOTIDE SEQUENCE [LARGE SCALE GENOMIC DNA]</scope>
    <source>
        <strain evidence="1 2">KC615</strain>
    </source>
</reference>
<evidence type="ECO:0000313" key="1">
    <source>
        <dbReference type="EMBL" id="MXQ54826.1"/>
    </source>
</evidence>
<keyword evidence="2" id="KW-1185">Reference proteome</keyword>
<name>A0A6I4VYB1_9BACL</name>
<sequence length="122" mass="14180">MKSIIENFQDLIELQKSIWSKPFPVNVPGYLAIVEVPHGFIYATITSSSMEKFKAEVASYPYLFAWKISELEKVTIFLDILLDYLNEEQIEDLEIEDTCFEMLIQEIQPFIIHEVNPYAPTS</sequence>
<comment type="caution">
    <text evidence="1">The sequence shown here is derived from an EMBL/GenBank/DDBJ whole genome shotgun (WGS) entry which is preliminary data.</text>
</comment>
<protein>
    <submittedName>
        <fullName evidence="1">Uncharacterized protein</fullName>
    </submittedName>
</protein>
<dbReference type="Proteomes" id="UP000430692">
    <property type="component" value="Unassembled WGS sequence"/>
</dbReference>
<dbReference type="AlphaFoldDB" id="A0A6I4VYB1"/>
<accession>A0A6I4VYB1</accession>
<dbReference type="EMBL" id="WUUL01000009">
    <property type="protein sequence ID" value="MXQ54826.1"/>
    <property type="molecule type" value="Genomic_DNA"/>
</dbReference>
<organism evidence="1 2">
    <name type="scientific">Shimazuella alba</name>
    <dbReference type="NCBI Taxonomy" id="2690964"/>
    <lineage>
        <taxon>Bacteria</taxon>
        <taxon>Bacillati</taxon>
        <taxon>Bacillota</taxon>
        <taxon>Bacilli</taxon>
        <taxon>Bacillales</taxon>
        <taxon>Thermoactinomycetaceae</taxon>
        <taxon>Shimazuella</taxon>
    </lineage>
</organism>
<evidence type="ECO:0000313" key="2">
    <source>
        <dbReference type="Proteomes" id="UP000430692"/>
    </source>
</evidence>